<proteinExistence type="predicted"/>
<keyword evidence="2" id="KW-1185">Reference proteome</keyword>
<comment type="caution">
    <text evidence="1">The sequence shown here is derived from an EMBL/GenBank/DDBJ whole genome shotgun (WGS) entry which is preliminary data.</text>
</comment>
<evidence type="ECO:0000313" key="2">
    <source>
        <dbReference type="Proteomes" id="UP000789524"/>
    </source>
</evidence>
<dbReference type="EMBL" id="CAKASE010000054">
    <property type="protein sequence ID" value="CAG9565816.1"/>
    <property type="molecule type" value="Genomic_DNA"/>
</dbReference>
<name>A0A8J2QV11_9NEOP</name>
<accession>A0A8J2QV11</accession>
<sequence>MSANRSLSCEQCRPIGSYDLLSPPLAVTGRHWPPLAVTGRERPPAHAHNALKSETRVSDATFDPARRTIISVAIVVTSPARRRLVMDSNFTL</sequence>
<dbReference type="AlphaFoldDB" id="A0A8J2QV11"/>
<gene>
    <name evidence="1" type="ORF">DCHRY22_LOCUS6583</name>
</gene>
<organism evidence="1 2">
    <name type="scientific">Danaus chrysippus</name>
    <name type="common">African queen</name>
    <dbReference type="NCBI Taxonomy" id="151541"/>
    <lineage>
        <taxon>Eukaryota</taxon>
        <taxon>Metazoa</taxon>
        <taxon>Ecdysozoa</taxon>
        <taxon>Arthropoda</taxon>
        <taxon>Hexapoda</taxon>
        <taxon>Insecta</taxon>
        <taxon>Pterygota</taxon>
        <taxon>Neoptera</taxon>
        <taxon>Endopterygota</taxon>
        <taxon>Lepidoptera</taxon>
        <taxon>Glossata</taxon>
        <taxon>Ditrysia</taxon>
        <taxon>Papilionoidea</taxon>
        <taxon>Nymphalidae</taxon>
        <taxon>Danainae</taxon>
        <taxon>Danaini</taxon>
        <taxon>Danaina</taxon>
        <taxon>Danaus</taxon>
        <taxon>Anosia</taxon>
    </lineage>
</organism>
<protein>
    <submittedName>
        <fullName evidence="1">(African queen) hypothetical protein</fullName>
    </submittedName>
</protein>
<reference evidence="1" key="1">
    <citation type="submission" date="2021-09" db="EMBL/GenBank/DDBJ databases">
        <authorList>
            <person name="Martin H S."/>
        </authorList>
    </citation>
    <scope>NUCLEOTIDE SEQUENCE</scope>
</reference>
<evidence type="ECO:0000313" key="1">
    <source>
        <dbReference type="EMBL" id="CAG9565816.1"/>
    </source>
</evidence>
<dbReference type="Proteomes" id="UP000789524">
    <property type="component" value="Unassembled WGS sequence"/>
</dbReference>